<keyword evidence="2" id="KW-1185">Reference proteome</keyword>
<sequence>EDTILPSFSNSRREFAWLNLGCQSAVVRSARSSALSAGDRLFGIYPLLLCLSLHLQPFMA</sequence>
<dbReference type="Proteomes" id="UP001228049">
    <property type="component" value="Unassembled WGS sequence"/>
</dbReference>
<evidence type="ECO:0000313" key="1">
    <source>
        <dbReference type="EMBL" id="KAK1899991.1"/>
    </source>
</evidence>
<proteinExistence type="predicted"/>
<name>A0AAD9FG19_DISEL</name>
<evidence type="ECO:0000313" key="2">
    <source>
        <dbReference type="Proteomes" id="UP001228049"/>
    </source>
</evidence>
<organism evidence="1 2">
    <name type="scientific">Dissostichus eleginoides</name>
    <name type="common">Patagonian toothfish</name>
    <name type="synonym">Dissostichus amissus</name>
    <dbReference type="NCBI Taxonomy" id="100907"/>
    <lineage>
        <taxon>Eukaryota</taxon>
        <taxon>Metazoa</taxon>
        <taxon>Chordata</taxon>
        <taxon>Craniata</taxon>
        <taxon>Vertebrata</taxon>
        <taxon>Euteleostomi</taxon>
        <taxon>Actinopterygii</taxon>
        <taxon>Neopterygii</taxon>
        <taxon>Teleostei</taxon>
        <taxon>Neoteleostei</taxon>
        <taxon>Acanthomorphata</taxon>
        <taxon>Eupercaria</taxon>
        <taxon>Perciformes</taxon>
        <taxon>Notothenioidei</taxon>
        <taxon>Nototheniidae</taxon>
        <taxon>Dissostichus</taxon>
    </lineage>
</organism>
<gene>
    <name evidence="1" type="ORF">KUDE01_000778</name>
</gene>
<dbReference type="EMBL" id="JASDAP010000007">
    <property type="protein sequence ID" value="KAK1899991.1"/>
    <property type="molecule type" value="Genomic_DNA"/>
</dbReference>
<accession>A0AAD9FG19</accession>
<feature type="non-terminal residue" evidence="1">
    <location>
        <position position="60"/>
    </location>
</feature>
<reference evidence="1" key="1">
    <citation type="submission" date="2023-04" db="EMBL/GenBank/DDBJ databases">
        <title>Chromosome-level genome of Chaenocephalus aceratus.</title>
        <authorList>
            <person name="Park H."/>
        </authorList>
    </citation>
    <scope>NUCLEOTIDE SEQUENCE</scope>
    <source>
        <strain evidence="1">DE</strain>
        <tissue evidence="1">Muscle</tissue>
    </source>
</reference>
<feature type="non-terminal residue" evidence="1">
    <location>
        <position position="1"/>
    </location>
</feature>
<comment type="caution">
    <text evidence="1">The sequence shown here is derived from an EMBL/GenBank/DDBJ whole genome shotgun (WGS) entry which is preliminary data.</text>
</comment>
<dbReference type="AlphaFoldDB" id="A0AAD9FG19"/>
<protein>
    <submittedName>
        <fullName evidence="1">Nucleotide-binding protein</fullName>
    </submittedName>
</protein>